<feature type="non-terminal residue" evidence="2">
    <location>
        <position position="1"/>
    </location>
</feature>
<organism evidence="2">
    <name type="scientific">Plasmodium falciparum</name>
    <name type="common">malaria parasite P. falciparum</name>
    <dbReference type="NCBI Taxonomy" id="5833"/>
    <lineage>
        <taxon>Eukaryota</taxon>
        <taxon>Sar</taxon>
        <taxon>Alveolata</taxon>
        <taxon>Apicomplexa</taxon>
        <taxon>Aconoidasida</taxon>
        <taxon>Haemosporida</taxon>
        <taxon>Plasmodiidae</taxon>
        <taxon>Plasmodium</taxon>
        <taxon>Plasmodium (Laverania)</taxon>
    </lineage>
</organism>
<gene>
    <name evidence="2" type="primary">var</name>
</gene>
<dbReference type="EMBL" id="FJ876524">
    <property type="protein sequence ID" value="ACZ81718.1"/>
    <property type="molecule type" value="mRNA"/>
</dbReference>
<proteinExistence type="evidence at transcript level"/>
<feature type="domain" description="Duffy-antigen binding" evidence="1">
    <location>
        <begin position="1"/>
        <end position="82"/>
    </location>
</feature>
<accession>D3GHP8</accession>
<evidence type="ECO:0000259" key="1">
    <source>
        <dbReference type="Pfam" id="PF05424"/>
    </source>
</evidence>
<dbReference type="SUPFAM" id="SSF140924">
    <property type="entry name" value="Duffy binding domain-like"/>
    <property type="match status" value="1"/>
</dbReference>
<dbReference type="GO" id="GO:0016020">
    <property type="term" value="C:membrane"/>
    <property type="evidence" value="ECO:0007669"/>
    <property type="project" value="InterPro"/>
</dbReference>
<dbReference type="InterPro" id="IPR042202">
    <property type="entry name" value="Duffy-ag-bd_sf"/>
</dbReference>
<name>D3GHP8_PLAFA</name>
<dbReference type="InterPro" id="IPR008602">
    <property type="entry name" value="Duffy-antigen-binding"/>
</dbReference>
<dbReference type="Pfam" id="PF05424">
    <property type="entry name" value="Duffy_binding"/>
    <property type="match status" value="1"/>
</dbReference>
<feature type="non-terminal residue" evidence="2">
    <location>
        <position position="138"/>
    </location>
</feature>
<dbReference type="GO" id="GO:0046789">
    <property type="term" value="F:host cell surface receptor binding"/>
    <property type="evidence" value="ECO:0007669"/>
    <property type="project" value="InterPro"/>
</dbReference>
<dbReference type="AlphaFoldDB" id="D3GHP8"/>
<protein>
    <submittedName>
        <fullName evidence="2">Erythrocyte membrane protein</fullName>
    </submittedName>
</protein>
<dbReference type="Gene3D" id="1.20.1310.20">
    <property type="entry name" value="Duffy-antigen binding domain"/>
    <property type="match status" value="1"/>
</dbReference>
<sequence length="138" mass="16377">DIGDIIRGRDLYSGNRQRKKHEEKNKKIILLKYKQNIYDIRMDDTKTLHKIKMVETLFKLREDWWTAIATTILGRPLHDRRQALTSAFIFLRSKRDNDTWNKVHPTHTMPVLLGQGANAGRQLHVICPHYFDYVPILR</sequence>
<evidence type="ECO:0000313" key="2">
    <source>
        <dbReference type="EMBL" id="ACZ81718.1"/>
    </source>
</evidence>
<reference evidence="2" key="1">
    <citation type="journal article" date="2009" name="Malar. J.">
        <title>Sequence variation of PfEMP1-DBLalpha in association with rosette formation in Plasmodium falciparum isolates causing severe and uncomplicated malaria.</title>
        <authorList>
            <person name="Horata N."/>
            <person name="Kalambaheti T."/>
            <person name="Craig A."/>
            <person name="Khusmith S."/>
        </authorList>
    </citation>
    <scope>NUCLEOTIDE SEQUENCE</scope>
</reference>